<reference evidence="3" key="1">
    <citation type="submission" date="2018-05" db="EMBL/GenBank/DDBJ databases">
        <title>Complete genome sequnece of Akkermansia muciniphila EB-AMDK-40.</title>
        <authorList>
            <person name="Nam Y.-D."/>
            <person name="Chung W.-H."/>
            <person name="Park Y.S."/>
            <person name="Kang J."/>
        </authorList>
    </citation>
    <scope>NUCLEOTIDE SEQUENCE</scope>
    <source>
        <strain evidence="3">EB-AMDK-40</strain>
    </source>
</reference>
<evidence type="ECO:0000313" key="4">
    <source>
        <dbReference type="Proteomes" id="UP000642553"/>
    </source>
</evidence>
<name>A0AAE6W176_9BACT</name>
<evidence type="ECO:0000313" key="3">
    <source>
        <dbReference type="EMBL" id="QHV62025.1"/>
    </source>
</evidence>
<feature type="signal peptide" evidence="2">
    <location>
        <begin position="1"/>
        <end position="30"/>
    </location>
</feature>
<evidence type="ECO:0008006" key="5">
    <source>
        <dbReference type="Google" id="ProtNLM"/>
    </source>
</evidence>
<dbReference type="Proteomes" id="UP000642553">
    <property type="component" value="Chromosome"/>
</dbReference>
<keyword evidence="2" id="KW-0732">Signal</keyword>
<protein>
    <recommendedName>
        <fullName evidence="5">Cyclic lactone autoinducer peptide</fullName>
    </recommendedName>
</protein>
<accession>A0AAE6W176</accession>
<gene>
    <name evidence="3" type="ORF">DMI76_00915</name>
</gene>
<evidence type="ECO:0000256" key="1">
    <source>
        <dbReference type="SAM" id="MobiDB-lite"/>
    </source>
</evidence>
<feature type="region of interest" description="Disordered" evidence="1">
    <location>
        <begin position="40"/>
        <end position="59"/>
    </location>
</feature>
<organism evidence="3 4">
    <name type="scientific">Akkermansia massiliensis</name>
    <dbReference type="NCBI Taxonomy" id="2927224"/>
    <lineage>
        <taxon>Bacteria</taxon>
        <taxon>Pseudomonadati</taxon>
        <taxon>Verrucomicrobiota</taxon>
        <taxon>Verrucomicrobiia</taxon>
        <taxon>Verrucomicrobiales</taxon>
        <taxon>Akkermansiaceae</taxon>
        <taxon>Akkermansia</taxon>
    </lineage>
</organism>
<dbReference type="EMBL" id="CP029701">
    <property type="protein sequence ID" value="QHV62025.1"/>
    <property type="molecule type" value="Genomic_DNA"/>
</dbReference>
<evidence type="ECO:0000256" key="2">
    <source>
        <dbReference type="SAM" id="SignalP"/>
    </source>
</evidence>
<dbReference type="AlphaFoldDB" id="A0AAE6W176"/>
<sequence length="59" mass="6570">MIAFLKRTLSRLLKLAVLAVMSGGAAWCLAHCLDDEPRQVREGKKDPRTAILPVLPENR</sequence>
<proteinExistence type="predicted"/>
<feature type="chain" id="PRO_5042192941" description="Cyclic lactone autoinducer peptide" evidence="2">
    <location>
        <begin position="31"/>
        <end position="59"/>
    </location>
</feature>